<comment type="caution">
    <text evidence="1">The sequence shown here is derived from an EMBL/GenBank/DDBJ whole genome shotgun (WGS) entry which is preliminary data.</text>
</comment>
<reference evidence="1" key="2">
    <citation type="submission" date="2020-11" db="EMBL/GenBank/DDBJ databases">
        <authorList>
            <person name="McCartney M.A."/>
            <person name="Auch B."/>
            <person name="Kono T."/>
            <person name="Mallez S."/>
            <person name="Becker A."/>
            <person name="Gohl D.M."/>
            <person name="Silverstein K.A.T."/>
            <person name="Koren S."/>
            <person name="Bechman K.B."/>
            <person name="Herman A."/>
            <person name="Abrahante J.E."/>
            <person name="Garbe J."/>
        </authorList>
    </citation>
    <scope>NUCLEOTIDE SEQUENCE</scope>
    <source>
        <strain evidence="1">Duluth1</strain>
        <tissue evidence="1">Whole animal</tissue>
    </source>
</reference>
<organism evidence="1 2">
    <name type="scientific">Dreissena polymorpha</name>
    <name type="common">Zebra mussel</name>
    <name type="synonym">Mytilus polymorpha</name>
    <dbReference type="NCBI Taxonomy" id="45954"/>
    <lineage>
        <taxon>Eukaryota</taxon>
        <taxon>Metazoa</taxon>
        <taxon>Spiralia</taxon>
        <taxon>Lophotrochozoa</taxon>
        <taxon>Mollusca</taxon>
        <taxon>Bivalvia</taxon>
        <taxon>Autobranchia</taxon>
        <taxon>Heteroconchia</taxon>
        <taxon>Euheterodonta</taxon>
        <taxon>Imparidentia</taxon>
        <taxon>Neoheterodontei</taxon>
        <taxon>Myida</taxon>
        <taxon>Dreissenoidea</taxon>
        <taxon>Dreissenidae</taxon>
        <taxon>Dreissena</taxon>
    </lineage>
</organism>
<sequence>MLTGEKDGQADIFLSKSIINFKGKEIPLIAAIMRLQKVSVAEDIDEGLLLSKVVVKVYVERNEADDKGKEENVRIKPT</sequence>
<dbReference type="EMBL" id="JAIWYP010000013">
    <property type="protein sequence ID" value="KAH3717549.1"/>
    <property type="molecule type" value="Genomic_DNA"/>
</dbReference>
<dbReference type="Proteomes" id="UP000828390">
    <property type="component" value="Unassembled WGS sequence"/>
</dbReference>
<name>A0A9D4C5K4_DREPO</name>
<keyword evidence="2" id="KW-1185">Reference proteome</keyword>
<gene>
    <name evidence="1" type="ORF">DPMN_060341</name>
</gene>
<dbReference type="AlphaFoldDB" id="A0A9D4C5K4"/>
<reference evidence="1" key="1">
    <citation type="journal article" date="2019" name="bioRxiv">
        <title>The Genome of the Zebra Mussel, Dreissena polymorpha: A Resource for Invasive Species Research.</title>
        <authorList>
            <person name="McCartney M.A."/>
            <person name="Auch B."/>
            <person name="Kono T."/>
            <person name="Mallez S."/>
            <person name="Zhang Y."/>
            <person name="Obille A."/>
            <person name="Becker A."/>
            <person name="Abrahante J.E."/>
            <person name="Garbe J."/>
            <person name="Badalamenti J.P."/>
            <person name="Herman A."/>
            <person name="Mangelson H."/>
            <person name="Liachko I."/>
            <person name="Sullivan S."/>
            <person name="Sone E.D."/>
            <person name="Koren S."/>
            <person name="Silverstein K.A.T."/>
            <person name="Beckman K.B."/>
            <person name="Gohl D.M."/>
        </authorList>
    </citation>
    <scope>NUCLEOTIDE SEQUENCE</scope>
    <source>
        <strain evidence="1">Duluth1</strain>
        <tissue evidence="1">Whole animal</tissue>
    </source>
</reference>
<proteinExistence type="predicted"/>
<accession>A0A9D4C5K4</accession>
<evidence type="ECO:0000313" key="1">
    <source>
        <dbReference type="EMBL" id="KAH3717549.1"/>
    </source>
</evidence>
<protein>
    <submittedName>
        <fullName evidence="1">Uncharacterized protein</fullName>
    </submittedName>
</protein>
<evidence type="ECO:0000313" key="2">
    <source>
        <dbReference type="Proteomes" id="UP000828390"/>
    </source>
</evidence>